<accession>A0A517N9W8</accession>
<dbReference type="OrthoDB" id="283615at2"/>
<dbReference type="Gene3D" id="1.20.120.1490">
    <property type="match status" value="1"/>
</dbReference>
<feature type="chain" id="PRO_5022163547" description="LTXXQ motif protein" evidence="2">
    <location>
        <begin position="22"/>
        <end position="179"/>
    </location>
</feature>
<dbReference type="AlphaFoldDB" id="A0A517N9W8"/>
<evidence type="ECO:0000313" key="4">
    <source>
        <dbReference type="Proteomes" id="UP000318538"/>
    </source>
</evidence>
<dbReference type="InterPro" id="IPR012899">
    <property type="entry name" value="LTXXQ"/>
</dbReference>
<dbReference type="EMBL" id="CP036525">
    <property type="protein sequence ID" value="QDT03920.1"/>
    <property type="molecule type" value="Genomic_DNA"/>
</dbReference>
<dbReference type="RefSeq" id="WP_145169492.1">
    <property type="nucleotide sequence ID" value="NZ_CP036525.1"/>
</dbReference>
<feature type="compositionally biased region" description="Basic residues" evidence="1">
    <location>
        <begin position="166"/>
        <end position="179"/>
    </location>
</feature>
<dbReference type="KEGG" id="rlc:K227x_23050"/>
<feature type="signal peptide" evidence="2">
    <location>
        <begin position="1"/>
        <end position="21"/>
    </location>
</feature>
<evidence type="ECO:0000256" key="2">
    <source>
        <dbReference type="SAM" id="SignalP"/>
    </source>
</evidence>
<keyword evidence="4" id="KW-1185">Reference proteome</keyword>
<keyword evidence="2" id="KW-0732">Signal</keyword>
<protein>
    <recommendedName>
        <fullName evidence="5">LTXXQ motif protein</fullName>
    </recommendedName>
</protein>
<dbReference type="Proteomes" id="UP000318538">
    <property type="component" value="Chromosome"/>
</dbReference>
<proteinExistence type="predicted"/>
<evidence type="ECO:0000256" key="1">
    <source>
        <dbReference type="SAM" id="MobiDB-lite"/>
    </source>
</evidence>
<feature type="region of interest" description="Disordered" evidence="1">
    <location>
        <begin position="149"/>
        <end position="179"/>
    </location>
</feature>
<evidence type="ECO:0008006" key="5">
    <source>
        <dbReference type="Google" id="ProtNLM"/>
    </source>
</evidence>
<dbReference type="GO" id="GO:0042597">
    <property type="term" value="C:periplasmic space"/>
    <property type="evidence" value="ECO:0007669"/>
    <property type="project" value="InterPro"/>
</dbReference>
<name>A0A517N9W8_9BACT</name>
<reference evidence="3 4" key="1">
    <citation type="submission" date="2019-02" db="EMBL/GenBank/DDBJ databases">
        <title>Deep-cultivation of Planctomycetes and their phenomic and genomic characterization uncovers novel biology.</title>
        <authorList>
            <person name="Wiegand S."/>
            <person name="Jogler M."/>
            <person name="Boedeker C."/>
            <person name="Pinto D."/>
            <person name="Vollmers J."/>
            <person name="Rivas-Marin E."/>
            <person name="Kohn T."/>
            <person name="Peeters S.H."/>
            <person name="Heuer A."/>
            <person name="Rast P."/>
            <person name="Oberbeckmann S."/>
            <person name="Bunk B."/>
            <person name="Jeske O."/>
            <person name="Meyerdierks A."/>
            <person name="Storesund J.E."/>
            <person name="Kallscheuer N."/>
            <person name="Luecker S."/>
            <person name="Lage O.M."/>
            <person name="Pohl T."/>
            <person name="Merkel B.J."/>
            <person name="Hornburger P."/>
            <person name="Mueller R.-W."/>
            <person name="Bruemmer F."/>
            <person name="Labrenz M."/>
            <person name="Spormann A.M."/>
            <person name="Op den Camp H."/>
            <person name="Overmann J."/>
            <person name="Amann R."/>
            <person name="Jetten M.S.M."/>
            <person name="Mascher T."/>
            <person name="Medema M.H."/>
            <person name="Devos D.P."/>
            <person name="Kaster A.-K."/>
            <person name="Ovreas L."/>
            <person name="Rohde M."/>
            <person name="Galperin M.Y."/>
            <person name="Jogler C."/>
        </authorList>
    </citation>
    <scope>NUCLEOTIDE SEQUENCE [LARGE SCALE GENOMIC DNA]</scope>
    <source>
        <strain evidence="3 4">K22_7</strain>
    </source>
</reference>
<evidence type="ECO:0000313" key="3">
    <source>
        <dbReference type="EMBL" id="QDT03920.1"/>
    </source>
</evidence>
<dbReference type="Pfam" id="PF07813">
    <property type="entry name" value="LTXXQ"/>
    <property type="match status" value="1"/>
</dbReference>
<sequence length="179" mass="18953" precursor="true">MSSKLLGVALLVTLVAFPAVAQEGEKGKRKGKAGAQRNAATQLIKVLEPVGLTAEQTEKIQTLGKAADASMKSIREETGLTPAIMKKRMEAMKSLKDSGKKGKELATAVAEASGLSEANLAAIAKMNEARNKFQKSAIALLTDEQKEKLPKNLVRLTKEGNQQGKGKGKGKGKRNKDAA</sequence>
<gene>
    <name evidence="3" type="ORF">K227x_23050</name>
</gene>
<organism evidence="3 4">
    <name type="scientific">Rubripirellula lacrimiformis</name>
    <dbReference type="NCBI Taxonomy" id="1930273"/>
    <lineage>
        <taxon>Bacteria</taxon>
        <taxon>Pseudomonadati</taxon>
        <taxon>Planctomycetota</taxon>
        <taxon>Planctomycetia</taxon>
        <taxon>Pirellulales</taxon>
        <taxon>Pirellulaceae</taxon>
        <taxon>Rubripirellula</taxon>
    </lineage>
</organism>